<keyword evidence="3" id="KW-0597">Phosphoprotein</keyword>
<proteinExistence type="inferred from homology"/>
<dbReference type="Proteomes" id="UP000015453">
    <property type="component" value="Unassembled WGS sequence"/>
</dbReference>
<protein>
    <recommendedName>
        <fullName evidence="6">Strictosidine synthase conserved region domain-containing protein</fullName>
    </recommendedName>
</protein>
<sequence length="328" mass="36316">PVLAAVLIYRIDELHPVSYPEHELIRYDEPLFIPKHNSRMLRGAEKIGYGQLPAPEDIALDPQTGVIYTGCEDGWINRVTLKQNDSAAGAVVEKWINTGGRPLGIAHGLNGEVLVCDAIKGLLNISKDGVIDLLTDEAEGIKFKLTNAVDVAPDGTVYFTDASHSHSLQNHILDLLEGKPNGRFLSYNPSTKQTKVLVKDLFFANGVAVSPDHTFVIFCETVMRRCKRYYIDGPRKGSTDTFVENLPGLPDNVRYDGEGRYWIALGTEAGPWVVMQRYPALRKVAGIARKYAKWIKVERNGGAVAHLYCGCVHLPYIVRLNLTAYPAT</sequence>
<dbReference type="OrthoDB" id="5307922at2759"/>
<dbReference type="InterPro" id="IPR011042">
    <property type="entry name" value="6-blade_b-propeller_TolB-like"/>
</dbReference>
<name>S8BVR9_9LAMI</name>
<comment type="subcellular location">
    <subcellularLocation>
        <location evidence="1">Vacuole</location>
    </subcellularLocation>
</comment>
<keyword evidence="8" id="KW-1185">Reference proteome</keyword>
<keyword evidence="5" id="KW-0325">Glycoprotein</keyword>
<evidence type="ECO:0000259" key="6">
    <source>
        <dbReference type="Pfam" id="PF03088"/>
    </source>
</evidence>
<dbReference type="PANTHER" id="PTHR10426">
    <property type="entry name" value="STRICTOSIDINE SYNTHASE-RELATED"/>
    <property type="match status" value="1"/>
</dbReference>
<reference evidence="7 8" key="1">
    <citation type="journal article" date="2013" name="BMC Genomics">
        <title>The miniature genome of a carnivorous plant Genlisea aurea contains a low number of genes and short non-coding sequences.</title>
        <authorList>
            <person name="Leushkin E.V."/>
            <person name="Sutormin R.A."/>
            <person name="Nabieva E.R."/>
            <person name="Penin A.A."/>
            <person name="Kondrashov A.S."/>
            <person name="Logacheva M.D."/>
        </authorList>
    </citation>
    <scope>NUCLEOTIDE SEQUENCE [LARGE SCALE GENOMIC DNA]</scope>
</reference>
<dbReference type="Pfam" id="PF03088">
    <property type="entry name" value="Str_synth"/>
    <property type="match status" value="1"/>
</dbReference>
<dbReference type="GO" id="GO:0005773">
    <property type="term" value="C:vacuole"/>
    <property type="evidence" value="ECO:0007669"/>
    <property type="project" value="UniProtKB-SubCell"/>
</dbReference>
<dbReference type="AlphaFoldDB" id="S8BVR9"/>
<feature type="non-terminal residue" evidence="7">
    <location>
        <position position="1"/>
    </location>
</feature>
<evidence type="ECO:0000313" key="8">
    <source>
        <dbReference type="Proteomes" id="UP000015453"/>
    </source>
</evidence>
<dbReference type="PANTHER" id="PTHR10426:SF88">
    <property type="entry name" value="ADIPOCYTE PLASMA MEMBRANE-ASSOCIATED PROTEIN HEMOMUCIN-RELATED"/>
    <property type="match status" value="1"/>
</dbReference>
<dbReference type="Pfam" id="PF20067">
    <property type="entry name" value="SSL_N"/>
    <property type="match status" value="1"/>
</dbReference>
<dbReference type="InterPro" id="IPR018119">
    <property type="entry name" value="Strictosidine_synth_cons-reg"/>
</dbReference>
<feature type="domain" description="Strictosidine synthase conserved region" evidence="6">
    <location>
        <begin position="147"/>
        <end position="233"/>
    </location>
</feature>
<dbReference type="Gene3D" id="2.120.10.30">
    <property type="entry name" value="TolB, C-terminal domain"/>
    <property type="match status" value="1"/>
</dbReference>
<gene>
    <name evidence="7" type="ORF">M569_16097</name>
</gene>
<evidence type="ECO:0000256" key="2">
    <source>
        <dbReference type="ARBA" id="ARBA00009191"/>
    </source>
</evidence>
<comment type="caution">
    <text evidence="7">The sequence shown here is derived from an EMBL/GenBank/DDBJ whole genome shotgun (WGS) entry which is preliminary data.</text>
</comment>
<dbReference type="GO" id="GO:0012505">
    <property type="term" value="C:endomembrane system"/>
    <property type="evidence" value="ECO:0007669"/>
    <property type="project" value="TreeGrafter"/>
</dbReference>
<accession>S8BVR9</accession>
<evidence type="ECO:0000256" key="1">
    <source>
        <dbReference type="ARBA" id="ARBA00004116"/>
    </source>
</evidence>
<comment type="similarity">
    <text evidence="2">Belongs to the strictosidine synthase family.</text>
</comment>
<evidence type="ECO:0000256" key="5">
    <source>
        <dbReference type="ARBA" id="ARBA00023180"/>
    </source>
</evidence>
<dbReference type="GO" id="GO:0016787">
    <property type="term" value="F:hydrolase activity"/>
    <property type="evidence" value="ECO:0007669"/>
    <property type="project" value="TreeGrafter"/>
</dbReference>
<keyword evidence="4" id="KW-0926">Vacuole</keyword>
<dbReference type="EMBL" id="AUSU01008961">
    <property type="protein sequence ID" value="EPS58715.1"/>
    <property type="molecule type" value="Genomic_DNA"/>
</dbReference>
<dbReference type="SUPFAM" id="SSF63829">
    <property type="entry name" value="Calcium-dependent phosphotriesterase"/>
    <property type="match status" value="1"/>
</dbReference>
<organism evidence="7 8">
    <name type="scientific">Genlisea aurea</name>
    <dbReference type="NCBI Taxonomy" id="192259"/>
    <lineage>
        <taxon>Eukaryota</taxon>
        <taxon>Viridiplantae</taxon>
        <taxon>Streptophyta</taxon>
        <taxon>Embryophyta</taxon>
        <taxon>Tracheophyta</taxon>
        <taxon>Spermatophyta</taxon>
        <taxon>Magnoliopsida</taxon>
        <taxon>eudicotyledons</taxon>
        <taxon>Gunneridae</taxon>
        <taxon>Pentapetalae</taxon>
        <taxon>asterids</taxon>
        <taxon>lamiids</taxon>
        <taxon>Lamiales</taxon>
        <taxon>Lentibulariaceae</taxon>
        <taxon>Genlisea</taxon>
    </lineage>
</organism>
<evidence type="ECO:0000256" key="4">
    <source>
        <dbReference type="ARBA" id="ARBA00022554"/>
    </source>
</evidence>
<evidence type="ECO:0000256" key="3">
    <source>
        <dbReference type="ARBA" id="ARBA00022553"/>
    </source>
</evidence>
<evidence type="ECO:0000313" key="7">
    <source>
        <dbReference type="EMBL" id="EPS58715.1"/>
    </source>
</evidence>